<feature type="transmembrane region" description="Helical" evidence="1">
    <location>
        <begin position="124"/>
        <end position="145"/>
    </location>
</feature>
<dbReference type="Pfam" id="PF07331">
    <property type="entry name" value="TctB"/>
    <property type="match status" value="1"/>
</dbReference>
<keyword evidence="1" id="KW-0472">Membrane</keyword>
<dbReference type="Proteomes" id="UP000198852">
    <property type="component" value="Unassembled WGS sequence"/>
</dbReference>
<evidence type="ECO:0000313" key="4">
    <source>
        <dbReference type="Proteomes" id="UP000198852"/>
    </source>
</evidence>
<dbReference type="InterPro" id="IPR009936">
    <property type="entry name" value="DUF1468"/>
</dbReference>
<reference evidence="4" key="1">
    <citation type="submission" date="2016-10" db="EMBL/GenBank/DDBJ databases">
        <authorList>
            <person name="Varghese N."/>
            <person name="Submissions S."/>
        </authorList>
    </citation>
    <scope>NUCLEOTIDE SEQUENCE [LARGE SCALE GENOMIC DNA]</scope>
    <source>
        <strain evidence="4">DSM 44771</strain>
    </source>
</reference>
<name>A0A1I6SUP2_9PSEU</name>
<dbReference type="EMBL" id="FOZX01000005">
    <property type="protein sequence ID" value="SFS80649.1"/>
    <property type="molecule type" value="Genomic_DNA"/>
</dbReference>
<keyword evidence="1" id="KW-0812">Transmembrane</keyword>
<keyword evidence="4" id="KW-1185">Reference proteome</keyword>
<feature type="transmembrane region" description="Helical" evidence="1">
    <location>
        <begin position="87"/>
        <end position="118"/>
    </location>
</feature>
<keyword evidence="1" id="KW-1133">Transmembrane helix</keyword>
<evidence type="ECO:0000256" key="1">
    <source>
        <dbReference type="SAM" id="Phobius"/>
    </source>
</evidence>
<dbReference type="AlphaFoldDB" id="A0A1I6SUP2"/>
<feature type="transmembrane region" description="Helical" evidence="1">
    <location>
        <begin position="37"/>
        <end position="56"/>
    </location>
</feature>
<feature type="domain" description="DUF1468" evidence="2">
    <location>
        <begin position="10"/>
        <end position="150"/>
    </location>
</feature>
<gene>
    <name evidence="3" type="ORF">SAMN05660874_03441</name>
</gene>
<dbReference type="STRING" id="95161.SAMN05660874_03441"/>
<sequence>MNAQRWLWTLLVVLGAAAAVSAPVYGVFGEQGRIGPGFMPLAAGLVLAVLSAAQLLGRPVAEAAPQAEDVDEAGRTPARRAWILRRVLVLLVAALALVPVIGLVPALTGLVWVISAWLEGRNPWSSLVFAVAAGAAVWVIFRVLLAVPLPTGLFG</sequence>
<dbReference type="RefSeq" id="WP_093418926.1">
    <property type="nucleotide sequence ID" value="NZ_FOZX01000005.1"/>
</dbReference>
<protein>
    <submittedName>
        <fullName evidence="3">Tripartite tricarboxylate transporter TctB family protein</fullName>
    </submittedName>
</protein>
<accession>A0A1I6SUP2</accession>
<evidence type="ECO:0000313" key="3">
    <source>
        <dbReference type="EMBL" id="SFS80649.1"/>
    </source>
</evidence>
<evidence type="ECO:0000259" key="2">
    <source>
        <dbReference type="Pfam" id="PF07331"/>
    </source>
</evidence>
<organism evidence="3 4">
    <name type="scientific">Saccharopolyspora flava</name>
    <dbReference type="NCBI Taxonomy" id="95161"/>
    <lineage>
        <taxon>Bacteria</taxon>
        <taxon>Bacillati</taxon>
        <taxon>Actinomycetota</taxon>
        <taxon>Actinomycetes</taxon>
        <taxon>Pseudonocardiales</taxon>
        <taxon>Pseudonocardiaceae</taxon>
        <taxon>Saccharopolyspora</taxon>
    </lineage>
</organism>
<proteinExistence type="predicted"/>